<evidence type="ECO:0000313" key="2">
    <source>
        <dbReference type="EMBL" id="KKL53041.1"/>
    </source>
</evidence>
<sequence length="39" mass="4530">MVTKQMDMFTDPADQVVLDEPETNAKKEGIRTLQTRYKT</sequence>
<gene>
    <name evidence="2" type="ORF">LCGC14_2279440</name>
</gene>
<protein>
    <submittedName>
        <fullName evidence="2">Uncharacterized protein</fullName>
    </submittedName>
</protein>
<comment type="caution">
    <text evidence="2">The sequence shown here is derived from an EMBL/GenBank/DDBJ whole genome shotgun (WGS) entry which is preliminary data.</text>
</comment>
<accession>A0A0F9DGV0</accession>
<reference evidence="2" key="1">
    <citation type="journal article" date="2015" name="Nature">
        <title>Complex archaea that bridge the gap between prokaryotes and eukaryotes.</title>
        <authorList>
            <person name="Spang A."/>
            <person name="Saw J.H."/>
            <person name="Jorgensen S.L."/>
            <person name="Zaremba-Niedzwiedzka K."/>
            <person name="Martijn J."/>
            <person name="Lind A.E."/>
            <person name="van Eijk R."/>
            <person name="Schleper C."/>
            <person name="Guy L."/>
            <person name="Ettema T.J."/>
        </authorList>
    </citation>
    <scope>NUCLEOTIDE SEQUENCE</scope>
</reference>
<feature type="non-terminal residue" evidence="2">
    <location>
        <position position="39"/>
    </location>
</feature>
<name>A0A0F9DGV0_9ZZZZ</name>
<evidence type="ECO:0000256" key="1">
    <source>
        <dbReference type="SAM" id="MobiDB-lite"/>
    </source>
</evidence>
<organism evidence="2">
    <name type="scientific">marine sediment metagenome</name>
    <dbReference type="NCBI Taxonomy" id="412755"/>
    <lineage>
        <taxon>unclassified sequences</taxon>
        <taxon>metagenomes</taxon>
        <taxon>ecological metagenomes</taxon>
    </lineage>
</organism>
<dbReference type="EMBL" id="LAZR01031675">
    <property type="protein sequence ID" value="KKL53041.1"/>
    <property type="molecule type" value="Genomic_DNA"/>
</dbReference>
<dbReference type="AlphaFoldDB" id="A0A0F9DGV0"/>
<proteinExistence type="predicted"/>
<feature type="region of interest" description="Disordered" evidence="1">
    <location>
        <begin position="1"/>
        <end position="39"/>
    </location>
</feature>